<dbReference type="SUPFAM" id="SSF52317">
    <property type="entry name" value="Class I glutamine amidotransferase-like"/>
    <property type="match status" value="1"/>
</dbReference>
<keyword evidence="4" id="KW-1185">Reference proteome</keyword>
<dbReference type="AlphaFoldDB" id="A0A1I6H8N9"/>
<dbReference type="InterPro" id="IPR029062">
    <property type="entry name" value="Class_I_gatase-like"/>
</dbReference>
<name>A0A1I6H8N9_HALSD</name>
<evidence type="ECO:0000256" key="1">
    <source>
        <dbReference type="SAM" id="MobiDB-lite"/>
    </source>
</evidence>
<reference evidence="4" key="1">
    <citation type="submission" date="2016-10" db="EMBL/GenBank/DDBJ databases">
        <authorList>
            <person name="Varghese N."/>
            <person name="Submissions S."/>
        </authorList>
    </citation>
    <scope>NUCLEOTIDE SEQUENCE [LARGE SCALE GENOMIC DNA]</scope>
    <source>
        <strain evidence="4">RD 26</strain>
    </source>
</reference>
<proteinExistence type="predicted"/>
<evidence type="ECO:0000313" key="3">
    <source>
        <dbReference type="EMBL" id="SFR50845.1"/>
    </source>
</evidence>
<protein>
    <submittedName>
        <fullName evidence="3">Trehalose utilization protein</fullName>
    </submittedName>
</protein>
<sequence length="247" mass="28095">MARVTVWNEYRHERRSEVVADVYPDGIHAVIADALVQADHEVRTATLDEGPDHGLTEDVLDDTDVLTWWGHAAHDEVRDEVVERVRERVLDGMGLIVLHSAHYSKIFKRLMGTSCSLKWREAAERERLWTIEPSHPIADGIGESIELAETEMYGERFDVPAPDSLVFTSWFEGGETFRSGCCYRRGSGKVFYFRPGHETYPIYHDDDVRRVLRNAVDWAEPGDGPTPTFGNAEPVEDIDTSDDRTVH</sequence>
<dbReference type="EMBL" id="FOYN01000003">
    <property type="protein sequence ID" value="SFR50845.1"/>
    <property type="molecule type" value="Genomic_DNA"/>
</dbReference>
<evidence type="ECO:0000259" key="2">
    <source>
        <dbReference type="Pfam" id="PF06283"/>
    </source>
</evidence>
<dbReference type="RefSeq" id="WP_092922853.1">
    <property type="nucleotide sequence ID" value="NZ_FOYN01000003.1"/>
</dbReference>
<dbReference type="PIRSF" id="PIRSF030013">
    <property type="entry name" value="ThuA"/>
    <property type="match status" value="1"/>
</dbReference>
<dbReference type="Gene3D" id="3.40.50.880">
    <property type="match status" value="1"/>
</dbReference>
<dbReference type="STRING" id="35743.SAMN04487937_2566"/>
<dbReference type="OrthoDB" id="190271at2157"/>
<feature type="domain" description="ThuA-like" evidence="2">
    <location>
        <begin position="3"/>
        <end position="219"/>
    </location>
</feature>
<accession>A0A1I6H8N9</accession>
<dbReference type="InterPro" id="IPR029010">
    <property type="entry name" value="ThuA-like"/>
</dbReference>
<dbReference type="InterPro" id="IPR009381">
    <property type="entry name" value="Trehalose_catabolism_ThuA_prok"/>
</dbReference>
<gene>
    <name evidence="3" type="ORF">SAMN04487937_2566</name>
</gene>
<dbReference type="Proteomes" id="UP000198932">
    <property type="component" value="Unassembled WGS sequence"/>
</dbReference>
<organism evidence="3 4">
    <name type="scientific">Halorubrum sodomense</name>
    <dbReference type="NCBI Taxonomy" id="35743"/>
    <lineage>
        <taxon>Archaea</taxon>
        <taxon>Methanobacteriati</taxon>
        <taxon>Methanobacteriota</taxon>
        <taxon>Stenosarchaea group</taxon>
        <taxon>Halobacteria</taxon>
        <taxon>Halobacteriales</taxon>
        <taxon>Haloferacaceae</taxon>
        <taxon>Halorubrum</taxon>
    </lineage>
</organism>
<evidence type="ECO:0000313" key="4">
    <source>
        <dbReference type="Proteomes" id="UP000198932"/>
    </source>
</evidence>
<feature type="region of interest" description="Disordered" evidence="1">
    <location>
        <begin position="219"/>
        <end position="247"/>
    </location>
</feature>
<dbReference type="Pfam" id="PF06283">
    <property type="entry name" value="ThuA"/>
    <property type="match status" value="1"/>
</dbReference>